<dbReference type="VEuPathDB" id="ToxoDB:TGVEG_309090"/>
<dbReference type="OMA" id="NEYYGYA"/>
<proteinExistence type="predicted"/>
<feature type="compositionally biased region" description="Polar residues" evidence="2">
    <location>
        <begin position="65"/>
        <end position="90"/>
    </location>
</feature>
<feature type="compositionally biased region" description="Polar residues" evidence="2">
    <location>
        <begin position="304"/>
        <end position="326"/>
    </location>
</feature>
<feature type="coiled-coil region" evidence="1">
    <location>
        <begin position="534"/>
        <end position="597"/>
    </location>
</feature>
<comment type="caution">
    <text evidence="3">The sequence shown here is derived from an EMBL/GenBank/DDBJ whole genome shotgun (WGS) entry which is preliminary data.</text>
</comment>
<keyword evidence="4" id="KW-1185">Reference proteome</keyword>
<feature type="compositionally biased region" description="Low complexity" evidence="2">
    <location>
        <begin position="17"/>
        <end position="30"/>
    </location>
</feature>
<protein>
    <submittedName>
        <fullName evidence="3">Uncharacterized protein</fullName>
    </submittedName>
</protein>
<dbReference type="STRING" id="432359.A0A125YUR4"/>
<gene>
    <name evidence="3" type="ORF">TGVEG_309090</name>
</gene>
<dbReference type="EMBL" id="AAYL02000053">
    <property type="protein sequence ID" value="ESS34708.1"/>
    <property type="molecule type" value="Genomic_DNA"/>
</dbReference>
<feature type="region of interest" description="Disordered" evidence="2">
    <location>
        <begin position="1"/>
        <end position="269"/>
    </location>
</feature>
<evidence type="ECO:0000313" key="4">
    <source>
        <dbReference type="Proteomes" id="UP000002226"/>
    </source>
</evidence>
<feature type="compositionally biased region" description="Low complexity" evidence="2">
    <location>
        <begin position="206"/>
        <end position="246"/>
    </location>
</feature>
<evidence type="ECO:0000256" key="2">
    <source>
        <dbReference type="SAM" id="MobiDB-lite"/>
    </source>
</evidence>
<name>A0A125YUR4_TOXGV</name>
<evidence type="ECO:0000256" key="1">
    <source>
        <dbReference type="SAM" id="Coils"/>
    </source>
</evidence>
<feature type="region of interest" description="Disordered" evidence="2">
    <location>
        <begin position="304"/>
        <end position="414"/>
    </location>
</feature>
<sequence length="799" mass="85228">MSTSSPVRCFSEPLAPPSGSAGEAFASSFFESRDTEAVSSLGEDKSDRPPQQPGSEANGVIRGLPSTSAHPSCLSRSSENDAESNLASSQLRRHTPRLSDEEVNQTPSAQNGSTSQSSLSSSSLSSSSGSSSSGSSSGSSGSSSSGSSSLTSPSGTRPSDYPPPGLAKTFHAASPSLDEIRARLRPQASSHPYAATGTARPPSQKPPSTFSSSFSSLSSSFSSFSSSSSFSSCSSPFPASPSFQPSLGGSPGDAPLSSPLTPTRSVFARSRSGLGTRLLSGGGVSASQTAPASFLEYLKKPVSRSRSGFQESGSETGHALSPSNAVAASLPSLLCSQTRTQTDGERDGLQADANGVAEQAEQQRKQRRGCTDTADAPSAGQQRDEEERSSEDAAALFDKGGASRETERRTGNFETQWPGARRLSSFSLKPSELVDEKRDFAIVAQELLAYLEVVEKFRQRAVEEASRLRRYSAELGAMLQQANQREEQSHRELARQHKVLTSCQARIQTLRADSETAINDLTLQRDTLAERLRVTSVELEHALKENERMRLERDAQEISVRDCRNIRKAYVLVEQEKKHLQKEVEALHLECSKSQSERNTLLAEMHHLQSQLGNIEETVSRSYFPSLEASASSSALGRPAQPANGLSGACVSSAAEEKASLETTAGADGEAAQSGAQTRAQVHTRRMQADGGHAEDSVEPDDEVEGLLRDLLARLHAPLGERGESEAETQDKSAKLLYLVRKLRSERNEYYGYAVELLNRLDAEKGEAEVEGGASGLPDAAPTGVSCLDTQRGELQLDL</sequence>
<evidence type="ECO:0000313" key="3">
    <source>
        <dbReference type="EMBL" id="ESS34708.1"/>
    </source>
</evidence>
<dbReference type="OrthoDB" id="354849at2759"/>
<dbReference type="AlphaFoldDB" id="A0A125YUR4"/>
<keyword evidence="1" id="KW-0175">Coiled coil</keyword>
<reference evidence="3" key="1">
    <citation type="submission" date="2007-03" db="EMBL/GenBank/DDBJ databases">
        <authorList>
            <person name="Paulsen I."/>
        </authorList>
    </citation>
    <scope>NUCLEOTIDE SEQUENCE</scope>
    <source>
        <strain evidence="3">VEG</strain>
    </source>
</reference>
<feature type="compositionally biased region" description="Low complexity" evidence="2">
    <location>
        <begin position="112"/>
        <end position="156"/>
    </location>
</feature>
<feature type="compositionally biased region" description="Basic and acidic residues" evidence="2">
    <location>
        <begin position="401"/>
        <end position="411"/>
    </location>
</feature>
<feature type="compositionally biased region" description="Basic and acidic residues" evidence="2">
    <location>
        <begin position="31"/>
        <end position="48"/>
    </location>
</feature>
<organism evidence="3 4">
    <name type="scientific">Toxoplasma gondii (strain ATCC 50861 / VEG)</name>
    <dbReference type="NCBI Taxonomy" id="432359"/>
    <lineage>
        <taxon>Eukaryota</taxon>
        <taxon>Sar</taxon>
        <taxon>Alveolata</taxon>
        <taxon>Apicomplexa</taxon>
        <taxon>Conoidasida</taxon>
        <taxon>Coccidia</taxon>
        <taxon>Eucoccidiorida</taxon>
        <taxon>Eimeriorina</taxon>
        <taxon>Sarcocystidae</taxon>
        <taxon>Toxoplasma</taxon>
    </lineage>
</organism>
<accession>A0A125YUR4</accession>
<feature type="region of interest" description="Disordered" evidence="2">
    <location>
        <begin position="661"/>
        <end position="703"/>
    </location>
</feature>
<dbReference type="Proteomes" id="UP000002226">
    <property type="component" value="Unassembled WGS sequence"/>
</dbReference>